<sequence length="55" mass="6022">LGAWLRVGRQRGPQAQKQVTVCPCPFLMCPLAHKACVLDVVPGCLTSKDRLLHIP</sequence>
<protein>
    <submittedName>
        <fullName evidence="1">Uncharacterized protein</fullName>
    </submittedName>
</protein>
<gene>
    <name evidence="1" type="ORF">MRATA1EN22A_LOCUS29154</name>
</gene>
<dbReference type="EMBL" id="CATOBB020000409">
    <property type="protein sequence ID" value="CAM9154734.1"/>
    <property type="molecule type" value="Genomic_DNA"/>
</dbReference>
<name>A0ACB1KEY9_RANTA</name>
<evidence type="ECO:0000313" key="1">
    <source>
        <dbReference type="EMBL" id="CAM9154734.1"/>
    </source>
</evidence>
<organism evidence="1 2">
    <name type="scientific">Rangifer tarandus platyrhynchus</name>
    <name type="common">Svalbard reindeer</name>
    <dbReference type="NCBI Taxonomy" id="3082113"/>
    <lineage>
        <taxon>Eukaryota</taxon>
        <taxon>Metazoa</taxon>
        <taxon>Chordata</taxon>
        <taxon>Craniata</taxon>
        <taxon>Vertebrata</taxon>
        <taxon>Euteleostomi</taxon>
        <taxon>Mammalia</taxon>
        <taxon>Eutheria</taxon>
        <taxon>Laurasiatheria</taxon>
        <taxon>Artiodactyla</taxon>
        <taxon>Ruminantia</taxon>
        <taxon>Pecora</taxon>
        <taxon>Cervidae</taxon>
        <taxon>Odocoileinae</taxon>
        <taxon>Rangifer</taxon>
    </lineage>
</organism>
<proteinExistence type="predicted"/>
<dbReference type="Proteomes" id="UP001162501">
    <property type="component" value="Unassembled WGS sequence"/>
</dbReference>
<feature type="non-terminal residue" evidence="1">
    <location>
        <position position="55"/>
    </location>
</feature>
<comment type="caution">
    <text evidence="1">The sequence shown here is derived from an EMBL/GenBank/DDBJ whole genome shotgun (WGS) entry which is preliminary data.</text>
</comment>
<feature type="non-terminal residue" evidence="1">
    <location>
        <position position="1"/>
    </location>
</feature>
<accession>A0ACB1KEY9</accession>
<evidence type="ECO:0000313" key="2">
    <source>
        <dbReference type="Proteomes" id="UP001162501"/>
    </source>
</evidence>
<reference evidence="1" key="1">
    <citation type="submission" date="2025-03" db="EMBL/GenBank/DDBJ databases">
        <authorList>
            <consortium name="ELIXIR-Norway"/>
            <consortium name="Elixir Norway"/>
        </authorList>
    </citation>
    <scope>NUCLEOTIDE SEQUENCE</scope>
</reference>